<dbReference type="GeneID" id="91533529"/>
<evidence type="ECO:0000313" key="2">
    <source>
        <dbReference type="Proteomes" id="UP000298513"/>
    </source>
</evidence>
<keyword evidence="2" id="KW-1185">Reference proteome</keyword>
<sequence length="105" mass="12035">MGKPDTRRLDREIQTAERKLEAVRNREIWPLDGRERRAVLGAAVSGSYRVTRGRSTSRAEQRLDTAWQRAEARLIAEISAMQLERAQIVRENAKAKAVKKSTGWF</sequence>
<evidence type="ECO:0000313" key="1">
    <source>
        <dbReference type="EMBL" id="TGN77379.1"/>
    </source>
</evidence>
<reference evidence="1 2" key="1">
    <citation type="submission" date="2019-04" db="EMBL/GenBank/DDBJ databases">
        <title>Streptomyces sp. nov. Bv016 isolated from bark of Buahinia variegata.</title>
        <authorList>
            <person name="Kanchanasin P."/>
            <person name="Tanasupawat S."/>
            <person name="Yuki M."/>
            <person name="Kudo T."/>
        </authorList>
    </citation>
    <scope>NUCLEOTIDE SEQUENCE [LARGE SCALE GENOMIC DNA]</scope>
    <source>
        <strain evidence="1 2">JCM 4765</strain>
    </source>
</reference>
<dbReference type="AlphaFoldDB" id="A0A4Z1D6D7"/>
<organism evidence="1 2">
    <name type="scientific">Streptomyces griseoluteus</name>
    <dbReference type="NCBI Taxonomy" id="29306"/>
    <lineage>
        <taxon>Bacteria</taxon>
        <taxon>Bacillati</taxon>
        <taxon>Actinomycetota</taxon>
        <taxon>Actinomycetes</taxon>
        <taxon>Kitasatosporales</taxon>
        <taxon>Streptomycetaceae</taxon>
        <taxon>Streptomyces</taxon>
    </lineage>
</organism>
<gene>
    <name evidence="1" type="ORF">E5082_25585</name>
</gene>
<dbReference type="Proteomes" id="UP000298513">
    <property type="component" value="Unassembled WGS sequence"/>
</dbReference>
<name>A0A4Z1D6D7_STRGP</name>
<dbReference type="RefSeq" id="WP_135793616.1">
    <property type="nucleotide sequence ID" value="NZ_BNBQ01000010.1"/>
</dbReference>
<accession>A0A4Z1D6D7</accession>
<comment type="caution">
    <text evidence="1">The sequence shown here is derived from an EMBL/GenBank/DDBJ whole genome shotgun (WGS) entry which is preliminary data.</text>
</comment>
<proteinExistence type="predicted"/>
<dbReference type="EMBL" id="SRRU01000010">
    <property type="protein sequence ID" value="TGN77379.1"/>
    <property type="molecule type" value="Genomic_DNA"/>
</dbReference>
<protein>
    <submittedName>
        <fullName evidence="1">Uncharacterized protein</fullName>
    </submittedName>
</protein>